<gene>
    <name evidence="2" type="ORF">BS47DRAFT_1369832</name>
</gene>
<dbReference type="SUPFAM" id="SSF81301">
    <property type="entry name" value="Nucleotidyltransferase"/>
    <property type="match status" value="1"/>
</dbReference>
<dbReference type="AlphaFoldDB" id="A0A9P6ADC0"/>
<feature type="compositionally biased region" description="Low complexity" evidence="1">
    <location>
        <begin position="241"/>
        <end position="257"/>
    </location>
</feature>
<feature type="region of interest" description="Disordered" evidence="1">
    <location>
        <begin position="241"/>
        <end position="266"/>
    </location>
</feature>
<accession>A0A9P6ADC0</accession>
<organism evidence="2 3">
    <name type="scientific">Hydnum rufescens UP504</name>
    <dbReference type="NCBI Taxonomy" id="1448309"/>
    <lineage>
        <taxon>Eukaryota</taxon>
        <taxon>Fungi</taxon>
        <taxon>Dikarya</taxon>
        <taxon>Basidiomycota</taxon>
        <taxon>Agaricomycotina</taxon>
        <taxon>Agaricomycetes</taxon>
        <taxon>Cantharellales</taxon>
        <taxon>Hydnaceae</taxon>
        <taxon>Hydnum</taxon>
    </lineage>
</organism>
<proteinExistence type="predicted"/>
<dbReference type="OrthoDB" id="3133286at2759"/>
<evidence type="ECO:0000313" key="2">
    <source>
        <dbReference type="EMBL" id="KAF9503039.1"/>
    </source>
</evidence>
<dbReference type="EMBL" id="MU129470">
    <property type="protein sequence ID" value="KAF9503039.1"/>
    <property type="molecule type" value="Genomic_DNA"/>
</dbReference>
<reference evidence="2" key="1">
    <citation type="journal article" date="2020" name="Nat. Commun.">
        <title>Large-scale genome sequencing of mycorrhizal fungi provides insights into the early evolution of symbiotic traits.</title>
        <authorList>
            <person name="Miyauchi S."/>
            <person name="Kiss E."/>
            <person name="Kuo A."/>
            <person name="Drula E."/>
            <person name="Kohler A."/>
            <person name="Sanchez-Garcia M."/>
            <person name="Morin E."/>
            <person name="Andreopoulos B."/>
            <person name="Barry K.W."/>
            <person name="Bonito G."/>
            <person name="Buee M."/>
            <person name="Carver A."/>
            <person name="Chen C."/>
            <person name="Cichocki N."/>
            <person name="Clum A."/>
            <person name="Culley D."/>
            <person name="Crous P.W."/>
            <person name="Fauchery L."/>
            <person name="Girlanda M."/>
            <person name="Hayes R.D."/>
            <person name="Keri Z."/>
            <person name="LaButti K."/>
            <person name="Lipzen A."/>
            <person name="Lombard V."/>
            <person name="Magnuson J."/>
            <person name="Maillard F."/>
            <person name="Murat C."/>
            <person name="Nolan M."/>
            <person name="Ohm R.A."/>
            <person name="Pangilinan J."/>
            <person name="Pereira M.F."/>
            <person name="Perotto S."/>
            <person name="Peter M."/>
            <person name="Pfister S."/>
            <person name="Riley R."/>
            <person name="Sitrit Y."/>
            <person name="Stielow J.B."/>
            <person name="Szollosi G."/>
            <person name="Zifcakova L."/>
            <person name="Stursova M."/>
            <person name="Spatafora J.W."/>
            <person name="Tedersoo L."/>
            <person name="Vaario L.M."/>
            <person name="Yamada A."/>
            <person name="Yan M."/>
            <person name="Wang P."/>
            <person name="Xu J."/>
            <person name="Bruns T."/>
            <person name="Baldrian P."/>
            <person name="Vilgalys R."/>
            <person name="Dunand C."/>
            <person name="Henrissat B."/>
            <person name="Grigoriev I.V."/>
            <person name="Hibbett D."/>
            <person name="Nagy L.G."/>
            <person name="Martin F.M."/>
        </authorList>
    </citation>
    <scope>NUCLEOTIDE SEQUENCE</scope>
    <source>
        <strain evidence="2">UP504</strain>
    </source>
</reference>
<evidence type="ECO:0000313" key="3">
    <source>
        <dbReference type="Proteomes" id="UP000886523"/>
    </source>
</evidence>
<dbReference type="Gene3D" id="3.30.460.40">
    <property type="match status" value="1"/>
</dbReference>
<dbReference type="InterPro" id="IPR043519">
    <property type="entry name" value="NT_sf"/>
</dbReference>
<evidence type="ECO:0000256" key="1">
    <source>
        <dbReference type="SAM" id="MobiDB-lite"/>
    </source>
</evidence>
<dbReference type="Proteomes" id="UP000886523">
    <property type="component" value="Unassembled WGS sequence"/>
</dbReference>
<comment type="caution">
    <text evidence="2">The sequence shown here is derived from an EMBL/GenBank/DDBJ whole genome shotgun (WGS) entry which is preliminary data.</text>
</comment>
<sequence>MHPSPAQVSAAARDVVKTLKDAGLECCFVGGMACQLYGNPREPNDLDVFVLSTTWSQEPLKRRVVALNPRFYLVDARNPLATYKVLWYRVSQGTSSSRLASSSLYRTHSSWSDVQIKVDILLPGTMDIPLFPADKITWNAGLPAAPLILVLLLKLQGWSQHRASMESRFREKQYMDHNDIKMLLSVAHGKGVRILPQATSEAYIPQEFLVNSVARVAEHGRMYPGCKNDWARLGFGIPTSSGMTPSSPRMPSSSKRGFGQQSEVRN</sequence>
<protein>
    <submittedName>
        <fullName evidence="2">Uncharacterized protein</fullName>
    </submittedName>
</protein>
<name>A0A9P6ADC0_9AGAM</name>
<keyword evidence="3" id="KW-1185">Reference proteome</keyword>